<dbReference type="SUPFAM" id="SSF56112">
    <property type="entry name" value="Protein kinase-like (PK-like)"/>
    <property type="match status" value="2"/>
</dbReference>
<feature type="domain" description="VWFA" evidence="7">
    <location>
        <begin position="114"/>
        <end position="317"/>
    </location>
</feature>
<feature type="compositionally biased region" description="Acidic residues" evidence="6">
    <location>
        <begin position="535"/>
        <end position="546"/>
    </location>
</feature>
<reference evidence="9" key="1">
    <citation type="submission" date="2021-01" db="UniProtKB">
        <authorList>
            <consortium name="EnsemblMetazoa"/>
        </authorList>
    </citation>
    <scope>IDENTIFICATION</scope>
</reference>
<dbReference type="InterPro" id="IPR002035">
    <property type="entry name" value="VWF_A"/>
</dbReference>
<evidence type="ECO:0000259" key="7">
    <source>
        <dbReference type="PROSITE" id="PS50234"/>
    </source>
</evidence>
<dbReference type="Pfam" id="PF02816">
    <property type="entry name" value="Alpha_kinase"/>
    <property type="match status" value="2"/>
</dbReference>
<evidence type="ECO:0000256" key="2">
    <source>
        <dbReference type="ARBA" id="ARBA00022679"/>
    </source>
</evidence>
<dbReference type="CDD" id="cd00198">
    <property type="entry name" value="vWFA"/>
    <property type="match status" value="1"/>
</dbReference>
<accession>A0A7M5XCF6</accession>
<keyword evidence="5" id="KW-0067">ATP-binding</keyword>
<evidence type="ECO:0000256" key="6">
    <source>
        <dbReference type="SAM" id="MobiDB-lite"/>
    </source>
</evidence>
<dbReference type="InterPro" id="IPR051852">
    <property type="entry name" value="Alpha-type_PK"/>
</dbReference>
<dbReference type="InterPro" id="IPR004166">
    <property type="entry name" value="a-kinase_dom"/>
</dbReference>
<dbReference type="Gene3D" id="3.20.200.10">
    <property type="entry name" value="MHCK/EF2 kinase"/>
    <property type="match status" value="1"/>
</dbReference>
<proteinExistence type="predicted"/>
<keyword evidence="1" id="KW-0723">Serine/threonine-protein kinase</keyword>
<evidence type="ECO:0000256" key="5">
    <source>
        <dbReference type="ARBA" id="ARBA00022840"/>
    </source>
</evidence>
<dbReference type="PANTHER" id="PTHR45992:SF11">
    <property type="entry name" value="ALPHA-TYPE PROTEIN KINASE DOMAIN-CONTAINING PROTEIN"/>
    <property type="match status" value="1"/>
</dbReference>
<dbReference type="Gene3D" id="3.40.50.410">
    <property type="entry name" value="von Willebrand factor, type A domain"/>
    <property type="match status" value="1"/>
</dbReference>
<dbReference type="Proteomes" id="UP000594262">
    <property type="component" value="Unplaced"/>
</dbReference>
<evidence type="ECO:0000259" key="8">
    <source>
        <dbReference type="PROSITE" id="PS51158"/>
    </source>
</evidence>
<dbReference type="OrthoDB" id="301415at2759"/>
<evidence type="ECO:0000256" key="3">
    <source>
        <dbReference type="ARBA" id="ARBA00022741"/>
    </source>
</evidence>
<keyword evidence="10" id="KW-1185">Reference proteome</keyword>
<dbReference type="Pfam" id="PF13519">
    <property type="entry name" value="VWA_2"/>
    <property type="match status" value="1"/>
</dbReference>
<evidence type="ECO:0000256" key="1">
    <source>
        <dbReference type="ARBA" id="ARBA00022527"/>
    </source>
</evidence>
<evidence type="ECO:0000313" key="9">
    <source>
        <dbReference type="EnsemblMetazoa" id="CLYHEMP021315.3"/>
    </source>
</evidence>
<name>A0A7M5XCF6_9CNID</name>
<feature type="region of interest" description="Disordered" evidence="6">
    <location>
        <begin position="535"/>
        <end position="569"/>
    </location>
</feature>
<keyword evidence="4" id="KW-0418">Kinase</keyword>
<keyword evidence="3" id="KW-0547">Nucleotide-binding</keyword>
<protein>
    <recommendedName>
        <fullName evidence="11">Alpha-type protein kinase domain-containing protein</fullName>
    </recommendedName>
</protein>
<evidence type="ECO:0000313" key="10">
    <source>
        <dbReference type="Proteomes" id="UP000594262"/>
    </source>
</evidence>
<dbReference type="GeneID" id="136820793"/>
<dbReference type="GO" id="GO:0005524">
    <property type="term" value="F:ATP binding"/>
    <property type="evidence" value="ECO:0007669"/>
    <property type="project" value="UniProtKB-KW"/>
</dbReference>
<dbReference type="AlphaFoldDB" id="A0A7M5XCF6"/>
<dbReference type="SUPFAM" id="SSF53300">
    <property type="entry name" value="vWA-like"/>
    <property type="match status" value="1"/>
</dbReference>
<keyword evidence="2" id="KW-0808">Transferase</keyword>
<dbReference type="PROSITE" id="PS50234">
    <property type="entry name" value="VWFA"/>
    <property type="match status" value="1"/>
</dbReference>
<dbReference type="RefSeq" id="XP_066933120.1">
    <property type="nucleotide sequence ID" value="XM_067077019.1"/>
</dbReference>
<evidence type="ECO:0000256" key="4">
    <source>
        <dbReference type="ARBA" id="ARBA00022777"/>
    </source>
</evidence>
<evidence type="ECO:0008006" key="11">
    <source>
        <dbReference type="Google" id="ProtNLM"/>
    </source>
</evidence>
<dbReference type="EnsemblMetazoa" id="CLYHEMT021315.3">
    <property type="protein sequence ID" value="CLYHEMP021315.3"/>
    <property type="gene ID" value="CLYHEMG021315"/>
</dbReference>
<dbReference type="InterPro" id="IPR036465">
    <property type="entry name" value="vWFA_dom_sf"/>
</dbReference>
<dbReference type="SMART" id="SM00811">
    <property type="entry name" value="Alpha_kinase"/>
    <property type="match status" value="1"/>
</dbReference>
<dbReference type="PANTHER" id="PTHR45992">
    <property type="entry name" value="EUKARYOTIC ELONGATION FACTOR 2 KINASE-RELATED"/>
    <property type="match status" value="1"/>
</dbReference>
<dbReference type="PROSITE" id="PS51158">
    <property type="entry name" value="ALPHA_KINASE"/>
    <property type="match status" value="1"/>
</dbReference>
<feature type="domain" description="Alpha-type protein kinase" evidence="8">
    <location>
        <begin position="376"/>
        <end position="671"/>
    </location>
</feature>
<dbReference type="GO" id="GO:0004674">
    <property type="term" value="F:protein serine/threonine kinase activity"/>
    <property type="evidence" value="ECO:0007669"/>
    <property type="project" value="UniProtKB-KW"/>
</dbReference>
<dbReference type="InterPro" id="IPR011009">
    <property type="entry name" value="Kinase-like_dom_sf"/>
</dbReference>
<dbReference type="Gene3D" id="3.30.200.20">
    <property type="entry name" value="Phosphorylase Kinase, domain 1"/>
    <property type="match status" value="1"/>
</dbReference>
<organism evidence="9 10">
    <name type="scientific">Clytia hemisphaerica</name>
    <dbReference type="NCBI Taxonomy" id="252671"/>
    <lineage>
        <taxon>Eukaryota</taxon>
        <taxon>Metazoa</taxon>
        <taxon>Cnidaria</taxon>
        <taxon>Hydrozoa</taxon>
        <taxon>Hydroidolina</taxon>
        <taxon>Leptothecata</taxon>
        <taxon>Obeliida</taxon>
        <taxon>Clytiidae</taxon>
        <taxon>Clytia</taxon>
    </lineage>
</organism>
<sequence length="676" mass="77722">MESELHTSAVDLISSIHGRQRRAERNIEEKDLKSAVKNGTAERQIRNLRYGTVIRWKITFADIVYITDESKTTEVTSWVLPLPLDDVVIQPREQNQHDAAKRRIATEPTIITSHSVFVVDCSGSMKNADVVAHRCRLNSVRYSIATEFIAKRLDNTAHGVTRFDVVTIIEMRNEAEIVFFKEPMSWVLYNKIVDRAKSNTASGHGNYLPALREAEQALLHGDHKDLALFLFFLTDGRPSDSHPSQGRRVSRLDIIMKAAEIGNHFKNRLNFGMVGYGNQNESMFVLESMAERLSLEGCTGKFERSDLKKLNSLSTSLADMSSTLTNTRTLLTTARSSRRKEKDYTLTKFNKNFISPGKDWELRSSKDHELTRYEFVRSGKGFRWLERPLLNESAVGISFNNQPFGKGAERIVYQLCEVNKYGRKVGENLVAKDDKFEGSYEYLQYHESFCKTQKIAQYLAKKFNDFLDRSPYVGKNVARITFLNCSVYTFYDPNSDVEYNYLAEKELDHTHYTKWNNNAGGVHGMKQKRVVSQIIEEEEEEEEEESGPVTTKFEEVDSADEEDHYGGLKESKVPSYLGVKEFDIVDEEVPQAFTHFTYMWSKREKMVCDLQGVLDQKNRLFEFTDPAIHYRSSSGRRYVYGRTDKGRKGMSDFFKTHKCNNVCKALNLSPEQRDIP</sequence>